<feature type="signal peptide" evidence="7">
    <location>
        <begin position="1"/>
        <end position="21"/>
    </location>
</feature>
<evidence type="ECO:0000256" key="1">
    <source>
        <dbReference type="ARBA" id="ARBA00004370"/>
    </source>
</evidence>
<gene>
    <name evidence="10" type="ORF">DBZ36_02725</name>
</gene>
<dbReference type="PANTHER" id="PTHR14226">
    <property type="entry name" value="NEUROPATHY TARGET ESTERASE/SWISS CHEESE D.MELANOGASTER"/>
    <property type="match status" value="1"/>
</dbReference>
<proteinExistence type="predicted"/>
<dbReference type="Gene3D" id="3.10.20.310">
    <property type="entry name" value="membrane protein fhac"/>
    <property type="match status" value="1"/>
</dbReference>
<evidence type="ECO:0000256" key="2">
    <source>
        <dbReference type="ARBA" id="ARBA00022801"/>
    </source>
</evidence>
<comment type="subcellular location">
    <subcellularLocation>
        <location evidence="1">Membrane</location>
    </subcellularLocation>
</comment>
<dbReference type="OrthoDB" id="5290098at2"/>
<sequence length="745" mass="82804">MWKFRAWLTTLLLVHSSFASAEQRPTIGLALSGGGAKGGAHIALFELLEANHIPVDYIAGTSIGAYFGGLYAMGYNAEEVRTITENLDWDSGYSDSVARGELSLHKKAEKDEYQLSAVLGYDGEGLRLPQGAVQGQTMAKLLRESTSNLETLKSFDDLPIPFRAVATNMETMQAVILEQGNLARAMQASMSVPGVLRPIAIDGNVLSDGGVVNNMPVDVLIEMGADIIIAVDIGGQLASREELDSALGMINQLSTQLTRSGTNRQIALMREQDLLIVPDISGIGTTNFSQMGLAEERGLEAAKPAIEALAKRLDSNSEAGHGDFDDYLIEKGHRQSQLRKVDSFQVKQINLVNQTRLSNSVIYAKLGVKEGDMTSRKQLEDGIRRLYALGTIEKAVYQIEQTDEGELLYIDVIEKRWGPGYFDAKIGLQENFKDSTDIQLGLAFTQTNLNALGAQWRTELEIGSRKQFFTEYYSPIDASANLAWSTSIRYLDTEKNYFIGDKDGDYGNSFIPVKMDEWTARAQLQWNFQPWANIEAGGLYKYGGLKPVGFEEDAKYVRFGPYLNYTYDTLDRLMFPRKGRRFNLGFFYENERIDGEELDWISSVQGSWSLPYSFDRHTLAWNGEFGGGDSEFVFATFAQDLGGFLNLSGYRKQEVSGRYKALTTLVYRYQLFGDAANPISSRTYLGASIERGGVWDEVNQMNWDSSILAGSIFVSYDSTWLGPISLAYGHNEDAQSLYLFVGNEL</sequence>
<keyword evidence="11" id="KW-1185">Reference proteome</keyword>
<evidence type="ECO:0000256" key="4">
    <source>
        <dbReference type="ARBA" id="ARBA00023098"/>
    </source>
</evidence>
<dbReference type="EMBL" id="RAQO01000003">
    <property type="protein sequence ID" value="RKF20872.1"/>
    <property type="molecule type" value="Genomic_DNA"/>
</dbReference>
<evidence type="ECO:0000259" key="9">
    <source>
        <dbReference type="PROSITE" id="PS51779"/>
    </source>
</evidence>
<keyword evidence="5" id="KW-0472">Membrane</keyword>
<dbReference type="Pfam" id="PF01734">
    <property type="entry name" value="Patatin"/>
    <property type="match status" value="1"/>
</dbReference>
<feature type="short sequence motif" description="DGA/G" evidence="6">
    <location>
        <begin position="208"/>
        <end position="210"/>
    </location>
</feature>
<keyword evidence="10" id="KW-0645">Protease</keyword>
<dbReference type="GO" id="GO:0016042">
    <property type="term" value="P:lipid catabolic process"/>
    <property type="evidence" value="ECO:0007669"/>
    <property type="project" value="UniProtKB-UniRule"/>
</dbReference>
<name>A0A420EJH9_9ALTE</name>
<feature type="short sequence motif" description="GXGXXG" evidence="6">
    <location>
        <begin position="33"/>
        <end position="38"/>
    </location>
</feature>
<evidence type="ECO:0000256" key="7">
    <source>
        <dbReference type="SAM" id="SignalP"/>
    </source>
</evidence>
<dbReference type="SUPFAM" id="SSF52151">
    <property type="entry name" value="FabD/lysophospholipase-like"/>
    <property type="match status" value="1"/>
</dbReference>
<accession>A0A420EJH9</accession>
<comment type="caution">
    <text evidence="10">The sequence shown here is derived from an EMBL/GenBank/DDBJ whole genome shotgun (WGS) entry which is preliminary data.</text>
</comment>
<feature type="domain" description="POTRA" evidence="9">
    <location>
        <begin position="344"/>
        <end position="415"/>
    </location>
</feature>
<dbReference type="GO" id="GO:0019867">
    <property type="term" value="C:outer membrane"/>
    <property type="evidence" value="ECO:0007669"/>
    <property type="project" value="InterPro"/>
</dbReference>
<feature type="active site" description="Proton acceptor" evidence="6">
    <location>
        <position position="208"/>
    </location>
</feature>
<evidence type="ECO:0000256" key="3">
    <source>
        <dbReference type="ARBA" id="ARBA00022963"/>
    </source>
</evidence>
<dbReference type="Pfam" id="PF01103">
    <property type="entry name" value="Omp85"/>
    <property type="match status" value="1"/>
</dbReference>
<dbReference type="InterPro" id="IPR016035">
    <property type="entry name" value="Acyl_Trfase/lysoPLipase"/>
</dbReference>
<feature type="domain" description="PNPLA" evidence="8">
    <location>
        <begin position="29"/>
        <end position="221"/>
    </location>
</feature>
<dbReference type="PROSITE" id="PS51635">
    <property type="entry name" value="PNPLA"/>
    <property type="match status" value="1"/>
</dbReference>
<dbReference type="InterPro" id="IPR010827">
    <property type="entry name" value="BamA/TamA_POTRA"/>
</dbReference>
<keyword evidence="3 6" id="KW-0442">Lipid degradation</keyword>
<keyword evidence="7" id="KW-0732">Signal</keyword>
<dbReference type="Gene3D" id="3.40.1090.10">
    <property type="entry name" value="Cytosolic phospholipase A2 catalytic domain"/>
    <property type="match status" value="2"/>
</dbReference>
<feature type="chain" id="PRO_5019512016" evidence="7">
    <location>
        <begin position="22"/>
        <end position="745"/>
    </location>
</feature>
<dbReference type="InterPro" id="IPR050301">
    <property type="entry name" value="NTE"/>
</dbReference>
<dbReference type="PANTHER" id="PTHR14226:SF29">
    <property type="entry name" value="NEUROPATHY TARGET ESTERASE SWS"/>
    <property type="match status" value="1"/>
</dbReference>
<dbReference type="Gene3D" id="2.40.160.50">
    <property type="entry name" value="membrane protein fhac: a member of the omp85/tpsb transporter family"/>
    <property type="match status" value="1"/>
</dbReference>
<feature type="active site" description="Nucleophile" evidence="6">
    <location>
        <position position="62"/>
    </location>
</feature>
<dbReference type="PROSITE" id="PS51779">
    <property type="entry name" value="POTRA"/>
    <property type="match status" value="1"/>
</dbReference>
<dbReference type="CDD" id="cd07205">
    <property type="entry name" value="Pat_PNPLA6_PNPLA7_NTE1_like"/>
    <property type="match status" value="1"/>
</dbReference>
<evidence type="ECO:0000313" key="10">
    <source>
        <dbReference type="EMBL" id="RKF20872.1"/>
    </source>
</evidence>
<evidence type="ECO:0000313" key="11">
    <source>
        <dbReference type="Proteomes" id="UP000286482"/>
    </source>
</evidence>
<dbReference type="AlphaFoldDB" id="A0A420EJH9"/>
<dbReference type="InterPro" id="IPR002641">
    <property type="entry name" value="PNPLA_dom"/>
</dbReference>
<dbReference type="GO" id="GO:0008233">
    <property type="term" value="F:peptidase activity"/>
    <property type="evidence" value="ECO:0007669"/>
    <property type="project" value="UniProtKB-KW"/>
</dbReference>
<dbReference type="InterPro" id="IPR034746">
    <property type="entry name" value="POTRA"/>
</dbReference>
<protein>
    <submittedName>
        <fullName evidence="10">Serine protease</fullName>
    </submittedName>
</protein>
<keyword evidence="2 6" id="KW-0378">Hydrolase</keyword>
<keyword evidence="4 6" id="KW-0443">Lipid metabolism</keyword>
<evidence type="ECO:0000256" key="6">
    <source>
        <dbReference type="PROSITE-ProRule" id="PRU01161"/>
    </source>
</evidence>
<dbReference type="Proteomes" id="UP000286482">
    <property type="component" value="Unassembled WGS sequence"/>
</dbReference>
<dbReference type="RefSeq" id="WP_120353400.1">
    <property type="nucleotide sequence ID" value="NZ_RAQO01000003.1"/>
</dbReference>
<evidence type="ECO:0000259" key="8">
    <source>
        <dbReference type="PROSITE" id="PS51635"/>
    </source>
</evidence>
<dbReference type="Pfam" id="PF07244">
    <property type="entry name" value="POTRA"/>
    <property type="match status" value="1"/>
</dbReference>
<dbReference type="InterPro" id="IPR000184">
    <property type="entry name" value="Bac_surfAg_D15"/>
</dbReference>
<dbReference type="GO" id="GO:0006508">
    <property type="term" value="P:proteolysis"/>
    <property type="evidence" value="ECO:0007669"/>
    <property type="project" value="UniProtKB-KW"/>
</dbReference>
<feature type="short sequence motif" description="GXSXG" evidence="6">
    <location>
        <begin position="60"/>
        <end position="64"/>
    </location>
</feature>
<organism evidence="10 11">
    <name type="scientific">Alginatibacterium sediminis</name>
    <dbReference type="NCBI Taxonomy" id="2164068"/>
    <lineage>
        <taxon>Bacteria</taxon>
        <taxon>Pseudomonadati</taxon>
        <taxon>Pseudomonadota</taxon>
        <taxon>Gammaproteobacteria</taxon>
        <taxon>Alteromonadales</taxon>
        <taxon>Alteromonadaceae</taxon>
        <taxon>Alginatibacterium</taxon>
    </lineage>
</organism>
<evidence type="ECO:0000256" key="5">
    <source>
        <dbReference type="ARBA" id="ARBA00023136"/>
    </source>
</evidence>
<reference evidence="10 11" key="1">
    <citation type="submission" date="2018-09" db="EMBL/GenBank/DDBJ databases">
        <authorList>
            <person name="Wang Z."/>
        </authorList>
    </citation>
    <scope>NUCLEOTIDE SEQUENCE [LARGE SCALE GENOMIC DNA]</scope>
    <source>
        <strain evidence="10 11">ALS 81</strain>
    </source>
</reference>